<comment type="caution">
    <text evidence="2">The sequence shown here is derived from an EMBL/GenBank/DDBJ whole genome shotgun (WGS) entry which is preliminary data.</text>
</comment>
<dbReference type="GO" id="GO:0043093">
    <property type="term" value="P:FtsZ-dependent cytokinesis"/>
    <property type="evidence" value="ECO:0007669"/>
    <property type="project" value="InterPro"/>
</dbReference>
<evidence type="ECO:0000313" key="2">
    <source>
        <dbReference type="EMBL" id="NOU52726.1"/>
    </source>
</evidence>
<dbReference type="EMBL" id="JABBPG010000011">
    <property type="protein sequence ID" value="NOU52726.1"/>
    <property type="molecule type" value="Genomic_DNA"/>
</dbReference>
<dbReference type="GO" id="GO:0005737">
    <property type="term" value="C:cytoplasm"/>
    <property type="evidence" value="ECO:0007669"/>
    <property type="project" value="UniProtKB-SubCell"/>
</dbReference>
<dbReference type="AlphaFoldDB" id="A0A849VHG7"/>
<gene>
    <name evidence="2" type="primary">zapB</name>
    <name evidence="2" type="ORF">HG263_19655</name>
</gene>
<keyword evidence="2" id="KW-0131">Cell cycle</keyword>
<accession>A0A849VHG7</accession>
<dbReference type="Gene3D" id="1.20.5.340">
    <property type="match status" value="1"/>
</dbReference>
<evidence type="ECO:0000256" key="1">
    <source>
        <dbReference type="SAM" id="Coils"/>
    </source>
</evidence>
<name>A0A849VHG7_9GAMM</name>
<keyword evidence="2" id="KW-0132">Cell division</keyword>
<evidence type="ECO:0000313" key="3">
    <source>
        <dbReference type="Proteomes" id="UP000586305"/>
    </source>
</evidence>
<dbReference type="GO" id="GO:0000917">
    <property type="term" value="P:division septum assembly"/>
    <property type="evidence" value="ECO:0007669"/>
    <property type="project" value="UniProtKB-KW"/>
</dbReference>
<keyword evidence="3" id="KW-1185">Reference proteome</keyword>
<reference evidence="2 3" key="1">
    <citation type="submission" date="2020-04" db="EMBL/GenBank/DDBJ databases">
        <title>Pseudoalteromonas caenipelagi sp. nov., isolated from a tidal flat.</title>
        <authorList>
            <person name="Park S."/>
            <person name="Yoon J.-H."/>
        </authorList>
    </citation>
    <scope>NUCLEOTIDE SEQUENCE [LARGE SCALE GENOMIC DNA]</scope>
    <source>
        <strain evidence="2 3">JBTF-M23</strain>
    </source>
</reference>
<organism evidence="2 3">
    <name type="scientific">Pseudoalteromonas caenipelagi</name>
    <dbReference type="NCBI Taxonomy" id="2726988"/>
    <lineage>
        <taxon>Bacteria</taxon>
        <taxon>Pseudomonadati</taxon>
        <taxon>Pseudomonadota</taxon>
        <taxon>Gammaproteobacteria</taxon>
        <taxon>Alteromonadales</taxon>
        <taxon>Pseudoalteromonadaceae</taxon>
        <taxon>Pseudoalteromonas</taxon>
    </lineage>
</organism>
<proteinExistence type="predicted"/>
<dbReference type="RefSeq" id="WP_171627774.1">
    <property type="nucleotide sequence ID" value="NZ_JABBPG010000011.1"/>
</dbReference>
<sequence>MNNDTLPQLEQLINQLIAQNERLNNELSELKELNSKLVDENETLQLEVLESEEKQKDTSNTLAGLLEKLQSATQAS</sequence>
<protein>
    <submittedName>
        <fullName evidence="2">Cell division protein ZapB</fullName>
    </submittedName>
</protein>
<keyword evidence="1" id="KW-0175">Coiled coil</keyword>
<dbReference type="Proteomes" id="UP000586305">
    <property type="component" value="Unassembled WGS sequence"/>
</dbReference>
<feature type="coiled-coil region" evidence="1">
    <location>
        <begin position="6"/>
        <end position="54"/>
    </location>
</feature>